<accession>A0ABU0RBA4</accession>
<evidence type="ECO:0008006" key="3">
    <source>
        <dbReference type="Google" id="ProtNLM"/>
    </source>
</evidence>
<dbReference type="SUPFAM" id="SSF55961">
    <property type="entry name" value="Bet v1-like"/>
    <property type="match status" value="1"/>
</dbReference>
<sequence>MILLSSGRASTRHPPDAVFARWADPATWPEWDPDLEWVRFAGPAMLGSRGTLKPTSGPPLSFAVSAFEEDRVFTDTGTLPGARLAFEHRVTPVPGGSEAVVEIRVHGALAWLWKRVMGGSLRGAAQSSLDGLLAHLDGRG</sequence>
<dbReference type="EMBL" id="JAUSYY010000001">
    <property type="protein sequence ID" value="MDQ0895042.1"/>
    <property type="molecule type" value="Genomic_DNA"/>
</dbReference>
<dbReference type="Pfam" id="PF10604">
    <property type="entry name" value="Polyketide_cyc2"/>
    <property type="match status" value="1"/>
</dbReference>
<dbReference type="Proteomes" id="UP001239083">
    <property type="component" value="Unassembled WGS sequence"/>
</dbReference>
<dbReference type="InterPro" id="IPR023393">
    <property type="entry name" value="START-like_dom_sf"/>
</dbReference>
<keyword evidence="2" id="KW-1185">Reference proteome</keyword>
<proteinExistence type="predicted"/>
<gene>
    <name evidence="1" type="ORF">QFZ26_002597</name>
</gene>
<organism evidence="1 2">
    <name type="scientific">Agromyces ramosus</name>
    <dbReference type="NCBI Taxonomy" id="33879"/>
    <lineage>
        <taxon>Bacteria</taxon>
        <taxon>Bacillati</taxon>
        <taxon>Actinomycetota</taxon>
        <taxon>Actinomycetes</taxon>
        <taxon>Micrococcales</taxon>
        <taxon>Microbacteriaceae</taxon>
        <taxon>Agromyces</taxon>
    </lineage>
</organism>
<reference evidence="1 2" key="1">
    <citation type="submission" date="2023-07" db="EMBL/GenBank/DDBJ databases">
        <title>Comparative genomics of wheat-associated soil bacteria to identify genetic determinants of phenazine resistance.</title>
        <authorList>
            <person name="Mouncey N."/>
        </authorList>
    </citation>
    <scope>NUCLEOTIDE SEQUENCE [LARGE SCALE GENOMIC DNA]</scope>
    <source>
        <strain evidence="1 2">V3I3</strain>
    </source>
</reference>
<comment type="caution">
    <text evidence="1">The sequence shown here is derived from an EMBL/GenBank/DDBJ whole genome shotgun (WGS) entry which is preliminary data.</text>
</comment>
<evidence type="ECO:0000313" key="2">
    <source>
        <dbReference type="Proteomes" id="UP001239083"/>
    </source>
</evidence>
<dbReference type="InterPro" id="IPR019587">
    <property type="entry name" value="Polyketide_cyclase/dehydratase"/>
</dbReference>
<protein>
    <recommendedName>
        <fullName evidence="3">Polyketide cyclase/dehydrase/lipid transport protein</fullName>
    </recommendedName>
</protein>
<dbReference type="Gene3D" id="3.30.530.20">
    <property type="match status" value="1"/>
</dbReference>
<name>A0ABU0RBA4_9MICO</name>
<dbReference type="RefSeq" id="WP_307042774.1">
    <property type="nucleotide sequence ID" value="NZ_JAUSYY010000001.1"/>
</dbReference>
<evidence type="ECO:0000313" key="1">
    <source>
        <dbReference type="EMBL" id="MDQ0895042.1"/>
    </source>
</evidence>